<protein>
    <submittedName>
        <fullName evidence="4">ATP-binding protein</fullName>
    </submittedName>
</protein>
<keyword evidence="1" id="KW-0808">Transferase</keyword>
<proteinExistence type="predicted"/>
<feature type="domain" description="Histidine kinase/HSP90-like ATPase" evidence="3">
    <location>
        <begin position="28"/>
        <end position="141"/>
    </location>
</feature>
<name>A0A5C8Z4X7_9ACTN</name>
<evidence type="ECO:0000256" key="1">
    <source>
        <dbReference type="ARBA" id="ARBA00022527"/>
    </source>
</evidence>
<dbReference type="Gene3D" id="3.30.565.10">
    <property type="entry name" value="Histidine kinase-like ATPase, C-terminal domain"/>
    <property type="match status" value="1"/>
</dbReference>
<evidence type="ECO:0000256" key="2">
    <source>
        <dbReference type="SAM" id="MobiDB-lite"/>
    </source>
</evidence>
<accession>A0A5C8Z4X7</accession>
<feature type="region of interest" description="Disordered" evidence="2">
    <location>
        <begin position="129"/>
        <end position="155"/>
    </location>
</feature>
<dbReference type="GO" id="GO:0004674">
    <property type="term" value="F:protein serine/threonine kinase activity"/>
    <property type="evidence" value="ECO:0007669"/>
    <property type="project" value="UniProtKB-KW"/>
</dbReference>
<dbReference type="GO" id="GO:0005524">
    <property type="term" value="F:ATP binding"/>
    <property type="evidence" value="ECO:0007669"/>
    <property type="project" value="UniProtKB-KW"/>
</dbReference>
<comment type="caution">
    <text evidence="4">The sequence shown here is derived from an EMBL/GenBank/DDBJ whole genome shotgun (WGS) entry which is preliminary data.</text>
</comment>
<gene>
    <name evidence="4" type="ORF">FMM08_20300</name>
</gene>
<dbReference type="RefSeq" id="WP_147928166.1">
    <property type="nucleotide sequence ID" value="NZ_VKAC01000015.1"/>
</dbReference>
<dbReference type="Pfam" id="PF13581">
    <property type="entry name" value="HATPase_c_2"/>
    <property type="match status" value="1"/>
</dbReference>
<evidence type="ECO:0000313" key="5">
    <source>
        <dbReference type="Proteomes" id="UP000321234"/>
    </source>
</evidence>
<dbReference type="InterPro" id="IPR036890">
    <property type="entry name" value="HATPase_C_sf"/>
</dbReference>
<dbReference type="EMBL" id="VKAC01000015">
    <property type="protein sequence ID" value="TXR52329.1"/>
    <property type="molecule type" value="Genomic_DNA"/>
</dbReference>
<feature type="compositionally biased region" description="Low complexity" evidence="2">
    <location>
        <begin position="144"/>
        <end position="155"/>
    </location>
</feature>
<dbReference type="InterPro" id="IPR050267">
    <property type="entry name" value="Anti-sigma-factor_SerPK"/>
</dbReference>
<keyword evidence="1" id="KW-0418">Kinase</keyword>
<evidence type="ECO:0000259" key="3">
    <source>
        <dbReference type="Pfam" id="PF13581"/>
    </source>
</evidence>
<keyword evidence="4" id="KW-0067">ATP-binding</keyword>
<dbReference type="PANTHER" id="PTHR35526:SF3">
    <property type="entry name" value="ANTI-SIGMA-F FACTOR RSBW"/>
    <property type="match status" value="1"/>
</dbReference>
<dbReference type="OrthoDB" id="3399481at2"/>
<evidence type="ECO:0000313" key="4">
    <source>
        <dbReference type="EMBL" id="TXR52329.1"/>
    </source>
</evidence>
<keyword evidence="1" id="KW-0723">Serine/threonine-protein kinase</keyword>
<organism evidence="4 5">
    <name type="scientific">Quadrisphaera setariae</name>
    <dbReference type="NCBI Taxonomy" id="2593304"/>
    <lineage>
        <taxon>Bacteria</taxon>
        <taxon>Bacillati</taxon>
        <taxon>Actinomycetota</taxon>
        <taxon>Actinomycetes</taxon>
        <taxon>Kineosporiales</taxon>
        <taxon>Kineosporiaceae</taxon>
        <taxon>Quadrisphaera</taxon>
    </lineage>
</organism>
<dbReference type="InterPro" id="IPR003594">
    <property type="entry name" value="HATPase_dom"/>
</dbReference>
<keyword evidence="5" id="KW-1185">Reference proteome</keyword>
<dbReference type="AlphaFoldDB" id="A0A5C8Z4X7"/>
<dbReference type="Proteomes" id="UP000321234">
    <property type="component" value="Unassembled WGS sequence"/>
</dbReference>
<keyword evidence="4" id="KW-0547">Nucleotide-binding</keyword>
<dbReference type="PANTHER" id="PTHR35526">
    <property type="entry name" value="ANTI-SIGMA-F FACTOR RSBW-RELATED"/>
    <property type="match status" value="1"/>
</dbReference>
<sequence length="155" mass="15407">MTGPVTSPTPARGPGGAPAPLGPVVLRFSALPEHVRIARLVTTSLARRAGLVGGDVEGVRLAVGEACGRAVQRSESAGAAELVEVTATSRGGELVVQVVDHAGDDGLETEEVAMLLMEGLADEVAVTAGPGGPGGTTRLTWRPSAASSSTTTSGT</sequence>
<reference evidence="4 5" key="1">
    <citation type="submission" date="2019-07" db="EMBL/GenBank/DDBJ databases">
        <title>Quadrisphaera sp. strain DD2A genome sequencing and assembly.</title>
        <authorList>
            <person name="Kim I."/>
        </authorList>
    </citation>
    <scope>NUCLEOTIDE SEQUENCE [LARGE SCALE GENOMIC DNA]</scope>
    <source>
        <strain evidence="4 5">DD2A</strain>
    </source>
</reference>